<comment type="caution">
    <text evidence="1">The sequence shown here is derived from an EMBL/GenBank/DDBJ whole genome shotgun (WGS) entry which is preliminary data.</text>
</comment>
<proteinExistence type="predicted"/>
<reference evidence="1 2" key="1">
    <citation type="submission" date="2021-03" db="EMBL/GenBank/DDBJ databases">
        <title>novel species isolated from a fishpond in China.</title>
        <authorList>
            <person name="Lu H."/>
            <person name="Cai Z."/>
        </authorList>
    </citation>
    <scope>NUCLEOTIDE SEQUENCE [LARGE SCALE GENOMIC DNA]</scope>
    <source>
        <strain evidence="1 2">YJ13C</strain>
    </source>
</reference>
<evidence type="ECO:0000313" key="2">
    <source>
        <dbReference type="Proteomes" id="UP000664480"/>
    </source>
</evidence>
<keyword evidence="2" id="KW-1185">Reference proteome</keyword>
<evidence type="ECO:0000313" key="1">
    <source>
        <dbReference type="EMBL" id="MBN7815647.1"/>
    </source>
</evidence>
<protein>
    <submittedName>
        <fullName evidence="1">DUF748 domain-containing protein</fullName>
    </submittedName>
</protein>
<accession>A0ABS3CEW4</accession>
<dbReference type="RefSeq" id="WP_206586304.1">
    <property type="nucleotide sequence ID" value="NZ_JAFKCU010000002.1"/>
</dbReference>
<organism evidence="1 2">
    <name type="scientific">Algoriphagus pacificus</name>
    <dbReference type="NCBI Taxonomy" id="2811234"/>
    <lineage>
        <taxon>Bacteria</taxon>
        <taxon>Pseudomonadati</taxon>
        <taxon>Bacteroidota</taxon>
        <taxon>Cytophagia</taxon>
        <taxon>Cytophagales</taxon>
        <taxon>Cyclobacteriaceae</taxon>
        <taxon>Algoriphagus</taxon>
    </lineage>
</organism>
<dbReference type="EMBL" id="JAFKCU010000002">
    <property type="protein sequence ID" value="MBN7815647.1"/>
    <property type="molecule type" value="Genomic_DNA"/>
</dbReference>
<gene>
    <name evidence="1" type="ORF">J0A69_09415</name>
</gene>
<name>A0ABS3CEW4_9BACT</name>
<dbReference type="Proteomes" id="UP000664480">
    <property type="component" value="Unassembled WGS sequence"/>
</dbReference>
<sequence>MKKIGISLIILILLAFAGTFYLEVWLAKKIPEIINTNPDRNYDLLFEDVEINLLQKGVELQTIVLVPLNDSLATKMNGSLRSILMGNVNFMALIFNSKLEIGEIKLIEPAFRLIQSDRKSSANESSQAFQELFQDLISRGEIRNFILEKGTAEMFIDKDSLYRFGQFTDLNIIAHGIETDSVIATYAIPFKLKSIVTSLKNLKIITDYNQEFRVEEASFNSSAQTADFKGISLKYDNQISGARAEADFQKDLIQFEIKEFGLSQIDAESTIYGNWSIFAGLASIDSLVLEDLRDKNKPRPEEPEKPLFEGMVENIPFPIKLDSVKISNSTISYKEIPMGKASPIVLNFQEINGFITNLISTDSLQKDGLMKVDVSSNLNGYAPVSMSIDIPYGTNSFELDASMGGFDMVELNEIFEPLGKFKVESGTLRGLKLHMTANEKGSSNQVNFDYENLKLEVLNSDGSKKGKNGILSTVANLMTSKENLPENKNYKISRHWTNRNPYRAPFNLIWISTKDGLMAIVPSGLGNIFISDNKK</sequence>